<evidence type="ECO:0000259" key="2">
    <source>
        <dbReference type="Pfam" id="PF12697"/>
    </source>
</evidence>
<dbReference type="InterPro" id="IPR000639">
    <property type="entry name" value="Epox_hydrolase-like"/>
</dbReference>
<dbReference type="PRINTS" id="PR00412">
    <property type="entry name" value="EPOXHYDRLASE"/>
</dbReference>
<dbReference type="SUPFAM" id="SSF53474">
    <property type="entry name" value="alpha/beta-Hydrolases"/>
    <property type="match status" value="1"/>
</dbReference>
<proteinExistence type="predicted"/>
<dbReference type="EMBL" id="CP002915">
    <property type="protein sequence ID" value="AEK30834.1"/>
    <property type="molecule type" value="Genomic_DNA"/>
</dbReference>
<dbReference type="KEGG" id="bnm:BALAC2494_01367"/>
<dbReference type="PANTHER" id="PTHR43798">
    <property type="entry name" value="MONOACYLGLYCEROL LIPASE"/>
    <property type="match status" value="1"/>
</dbReference>
<feature type="domain" description="AB hydrolase-1" evidence="2">
    <location>
        <begin position="30"/>
        <end position="285"/>
    </location>
</feature>
<dbReference type="AlphaFoldDB" id="A0A806FNB7"/>
<evidence type="ECO:0000313" key="4">
    <source>
        <dbReference type="Proteomes" id="UP000008394"/>
    </source>
</evidence>
<dbReference type="InterPro" id="IPR029058">
    <property type="entry name" value="AB_hydrolase_fold"/>
</dbReference>
<gene>
    <name evidence="3" type="ORF">BALAC2494_01367</name>
</gene>
<keyword evidence="3" id="KW-0378">Hydrolase</keyword>
<dbReference type="EC" id="3.1.1.24" evidence="3"/>
<evidence type="ECO:0000256" key="1">
    <source>
        <dbReference type="SAM" id="MobiDB-lite"/>
    </source>
</evidence>
<protein>
    <submittedName>
        <fullName evidence="3">3-oxoadipate enol-lactonase</fullName>
        <ecNumber evidence="3">3.1.1.24</ecNumber>
    </submittedName>
</protein>
<organism evidence="3 4">
    <name type="scientific">Bifidobacterium animalis subsp. lactis CNCM I-2494</name>
    <dbReference type="NCBI Taxonomy" id="1042403"/>
    <lineage>
        <taxon>Bacteria</taxon>
        <taxon>Bacillati</taxon>
        <taxon>Actinomycetota</taxon>
        <taxon>Actinomycetes</taxon>
        <taxon>Bifidobacteriales</taxon>
        <taxon>Bifidobacteriaceae</taxon>
        <taxon>Bifidobacterium</taxon>
    </lineage>
</organism>
<dbReference type="Proteomes" id="UP000008394">
    <property type="component" value="Chromosome"/>
</dbReference>
<dbReference type="InterPro" id="IPR000073">
    <property type="entry name" value="AB_hydrolase_1"/>
</dbReference>
<dbReference type="Gene3D" id="3.40.50.1820">
    <property type="entry name" value="alpha/beta hydrolase"/>
    <property type="match status" value="1"/>
</dbReference>
<sequence length="313" mass="33664">MREMGMADDHARELPVIANHVIREGNGIPLVLVHGFPVDSRMWGRCAMALMELSDADELVQYPIWAPDMPGAGESPVPTAAQSGRENEDGSLPDGLDRIADAYVALLNDAGYTQAIWAGLSMGGYVVLGIQRRHPQAVAGIALLDTKGDADSDQAHASRIAIAKECVERQTTEPVMFFVDVHEGDSSVKKSAAYIDQFSQWIREQQPDGVAWRERMAAARPDLNDEFAKITAPAAVICGEEDPSSAPAVMRPLAERMVNTTVVMTEIEDCGHFSAWERPETVARALHELVSRVPAAAGADPAAADAAIAAREA</sequence>
<accession>A0A806FNB7</accession>
<dbReference type="InterPro" id="IPR050266">
    <property type="entry name" value="AB_hydrolase_sf"/>
</dbReference>
<evidence type="ECO:0000313" key="3">
    <source>
        <dbReference type="EMBL" id="AEK30834.1"/>
    </source>
</evidence>
<dbReference type="Pfam" id="PF12697">
    <property type="entry name" value="Abhydrolase_6"/>
    <property type="match status" value="1"/>
</dbReference>
<feature type="region of interest" description="Disordered" evidence="1">
    <location>
        <begin position="71"/>
        <end position="92"/>
    </location>
</feature>
<dbReference type="GO" id="GO:0047570">
    <property type="term" value="F:3-oxoadipate enol-lactonase activity"/>
    <property type="evidence" value="ECO:0007669"/>
    <property type="project" value="UniProtKB-EC"/>
</dbReference>
<name>A0A806FNB7_BIFAN</name>
<reference evidence="3 4" key="1">
    <citation type="journal article" date="2011" name="J. Bacteriol.">
        <title>Genome Sequence of the Probiotic Strain Bifidobacterium animalis subsp. lactis CNCM I-2494.</title>
        <authorList>
            <person name="Chervaux C."/>
            <person name="Grimaldi C."/>
            <person name="Bolotin A."/>
            <person name="Quinquis B."/>
            <person name="Legrain-Raspaud S."/>
            <person name="van Hylckama Vlieg J.E."/>
            <person name="Denariaz G."/>
            <person name="Smokvina T."/>
        </authorList>
    </citation>
    <scope>NUCLEOTIDE SEQUENCE [LARGE SCALE GENOMIC DNA]</scope>
    <source>
        <strain evidence="3 4">CNCM I-2494</strain>
    </source>
</reference>